<dbReference type="InterPro" id="IPR004843">
    <property type="entry name" value="Calcineurin-like_PHP"/>
</dbReference>
<dbReference type="Pfam" id="PF00149">
    <property type="entry name" value="Metallophos"/>
    <property type="match status" value="1"/>
</dbReference>
<evidence type="ECO:0000259" key="1">
    <source>
        <dbReference type="Pfam" id="PF00149"/>
    </source>
</evidence>
<protein>
    <submittedName>
        <fullName evidence="2">Metallophosphoesterase</fullName>
    </submittedName>
</protein>
<feature type="domain" description="Calcineurin-like phosphoesterase" evidence="1">
    <location>
        <begin position="1"/>
        <end position="233"/>
    </location>
</feature>
<dbReference type="Proteomes" id="UP000547209">
    <property type="component" value="Unassembled WGS sequence"/>
</dbReference>
<dbReference type="SUPFAM" id="SSF56300">
    <property type="entry name" value="Metallo-dependent phosphatases"/>
    <property type="match status" value="1"/>
</dbReference>
<reference evidence="2 3" key="1">
    <citation type="submission" date="2020-08" db="EMBL/GenBank/DDBJ databases">
        <title>Cohnella phylogeny.</title>
        <authorList>
            <person name="Dunlap C."/>
        </authorList>
    </citation>
    <scope>NUCLEOTIDE SEQUENCE [LARGE SCALE GENOMIC DNA]</scope>
    <source>
        <strain evidence="2 3">DSM 28246</strain>
    </source>
</reference>
<keyword evidence="3" id="KW-1185">Reference proteome</keyword>
<accession>A0A7X0RZH9</accession>
<dbReference type="PANTHER" id="PTHR36492">
    <property type="match status" value="1"/>
</dbReference>
<gene>
    <name evidence="2" type="ORF">H7C19_30125</name>
</gene>
<dbReference type="GO" id="GO:0016787">
    <property type="term" value="F:hydrolase activity"/>
    <property type="evidence" value="ECO:0007669"/>
    <property type="project" value="InterPro"/>
</dbReference>
<name>A0A7X0RZH9_9BACL</name>
<proteinExistence type="predicted"/>
<dbReference type="RefSeq" id="WP_185672802.1">
    <property type="nucleotide sequence ID" value="NZ_JACJVP010000058.1"/>
</dbReference>
<dbReference type="Gene3D" id="3.60.21.10">
    <property type="match status" value="1"/>
</dbReference>
<evidence type="ECO:0000313" key="3">
    <source>
        <dbReference type="Proteomes" id="UP000547209"/>
    </source>
</evidence>
<dbReference type="InterPro" id="IPR052963">
    <property type="entry name" value="Pantetheine_PDE"/>
</dbReference>
<dbReference type="InterPro" id="IPR022302">
    <property type="entry name" value="Phosphoesterase_putative"/>
</dbReference>
<dbReference type="InterPro" id="IPR029052">
    <property type="entry name" value="Metallo-depent_PP-like"/>
</dbReference>
<organism evidence="2 3">
    <name type="scientific">Cohnella nanjingensis</name>
    <dbReference type="NCBI Taxonomy" id="1387779"/>
    <lineage>
        <taxon>Bacteria</taxon>
        <taxon>Bacillati</taxon>
        <taxon>Bacillota</taxon>
        <taxon>Bacilli</taxon>
        <taxon>Bacillales</taxon>
        <taxon>Paenibacillaceae</taxon>
        <taxon>Cohnella</taxon>
    </lineage>
</organism>
<sequence length="278" mass="31931">MKIGILSDLHVDKNNAPGQMSVQEALARSAREREAELLIVAGDVSDDHRVTLRVLEEIERKAGVPCLFVPGNHDLWNVARPDEDAWTAYEALLQFRHNLASAPYLLGDRWVVIGDAGWFDFSFGNADRYAEADFLQMELGGRMWKDKRYVRWDRSPADMARYFRDKLETQLAAYEDRHIIFVTHVVPDASLTIPESRKDWDYFNAFLGSRLYGDLIREYGHSIPCAISGHVHYRKQVSLNGTELISSCLGYRREWRHSQDTYREVSRALGVIDIDVAI</sequence>
<evidence type="ECO:0000313" key="2">
    <source>
        <dbReference type="EMBL" id="MBB6674944.1"/>
    </source>
</evidence>
<dbReference type="EMBL" id="JACJVP010000058">
    <property type="protein sequence ID" value="MBB6674944.1"/>
    <property type="molecule type" value="Genomic_DNA"/>
</dbReference>
<dbReference type="AlphaFoldDB" id="A0A7X0RZH9"/>
<dbReference type="NCBIfam" id="TIGR03729">
    <property type="entry name" value="acc_ester"/>
    <property type="match status" value="1"/>
</dbReference>
<dbReference type="PANTHER" id="PTHR36492:SF2">
    <property type="entry name" value="[ACYL-CARRIER-PROTEIN] PHOSPHODIESTERASE PPTH"/>
    <property type="match status" value="1"/>
</dbReference>
<comment type="caution">
    <text evidence="2">The sequence shown here is derived from an EMBL/GenBank/DDBJ whole genome shotgun (WGS) entry which is preliminary data.</text>
</comment>